<accession>A0A508T2U1</accession>
<reference evidence="2" key="1">
    <citation type="submission" date="2019-02" db="EMBL/GenBank/DDBJ databases">
        <authorList>
            <person name="Pothier F.J."/>
        </authorList>
    </citation>
    <scope>NUCLEOTIDE SEQUENCE</scope>
    <source>
        <strain evidence="2">CI-1B</strain>
    </source>
</reference>
<evidence type="ECO:0000313" key="2">
    <source>
        <dbReference type="EMBL" id="VIO69592.1"/>
    </source>
</evidence>
<dbReference type="EMBL" id="CAADFC020000009">
    <property type="protein sequence ID" value="VIO69592.1"/>
    <property type="molecule type" value="Genomic_DNA"/>
</dbReference>
<dbReference type="RefSeq" id="WP_175607152.1">
    <property type="nucleotide sequence ID" value="NZ_CAADFC020000009.1"/>
</dbReference>
<organism evidence="2 3">
    <name type="scientific">Bradyrhizobium ivorense</name>
    <dbReference type="NCBI Taxonomy" id="2511166"/>
    <lineage>
        <taxon>Bacteria</taxon>
        <taxon>Pseudomonadati</taxon>
        <taxon>Pseudomonadota</taxon>
        <taxon>Alphaproteobacteria</taxon>
        <taxon>Hyphomicrobiales</taxon>
        <taxon>Nitrobacteraceae</taxon>
        <taxon>Bradyrhizobium</taxon>
    </lineage>
</organism>
<comment type="caution">
    <text evidence="2">The sequence shown here is derived from an EMBL/GenBank/DDBJ whole genome shotgun (WGS) entry which is preliminary data.</text>
</comment>
<sequence>MTGPGRAQQSGTHRSIHFLITEDETAGAWRYSFSIGNRNFAGKIQAVLGLLAARRVKMKIDRVLRLDALMKAHADAVVEPGADRSPIAPSPAVRRASASGERLEKDVEPRPPLSPPTDHED</sequence>
<gene>
    <name evidence="2" type="ORF">CI1B_27990</name>
</gene>
<evidence type="ECO:0000313" key="3">
    <source>
        <dbReference type="Proteomes" id="UP000328092"/>
    </source>
</evidence>
<feature type="compositionally biased region" description="Low complexity" evidence="1">
    <location>
        <begin position="84"/>
        <end position="99"/>
    </location>
</feature>
<evidence type="ECO:0000256" key="1">
    <source>
        <dbReference type="SAM" id="MobiDB-lite"/>
    </source>
</evidence>
<dbReference type="AlphaFoldDB" id="A0A508T2U1"/>
<keyword evidence="3" id="KW-1185">Reference proteome</keyword>
<dbReference type="Proteomes" id="UP000328092">
    <property type="component" value="Unassembled WGS sequence"/>
</dbReference>
<proteinExistence type="predicted"/>
<name>A0A508T2U1_9BRAD</name>
<feature type="region of interest" description="Disordered" evidence="1">
    <location>
        <begin position="79"/>
        <end position="121"/>
    </location>
</feature>
<protein>
    <submittedName>
        <fullName evidence="2">Uncharacterized protein</fullName>
    </submittedName>
</protein>